<dbReference type="EMBL" id="AHCF02000017">
    <property type="protein sequence ID" value="ERG61002.1"/>
    <property type="molecule type" value="Genomic_DNA"/>
</dbReference>
<feature type="domain" description="Solute-binding protein family 3/N-terminal" evidence="4">
    <location>
        <begin position="23"/>
        <end position="237"/>
    </location>
</feature>
<keyword evidence="6" id="KW-1185">Reference proteome</keyword>
<keyword evidence="2 3" id="KW-0732">Signal</keyword>
<dbReference type="SMART" id="SM00062">
    <property type="entry name" value="PBPb"/>
    <property type="match status" value="1"/>
</dbReference>
<comment type="caution">
    <text evidence="5">The sequence shown here is derived from an EMBL/GenBank/DDBJ whole genome shotgun (WGS) entry which is preliminary data.</text>
</comment>
<dbReference type="Proteomes" id="UP000016534">
    <property type="component" value="Unassembled WGS sequence"/>
</dbReference>
<dbReference type="Gene3D" id="3.40.190.10">
    <property type="entry name" value="Periplasmic binding protein-like II"/>
    <property type="match status" value="2"/>
</dbReference>
<feature type="chain" id="PRO_5045316904" evidence="3">
    <location>
        <begin position="20"/>
        <end position="244"/>
    </location>
</feature>
<reference evidence="5" key="1">
    <citation type="journal article" date="2012" name="J. Bacteriol.">
        <title>Genome sequences of type strains of seven species of the marine bacterium Pseudoalteromonas.</title>
        <authorList>
            <person name="Xie B.B."/>
            <person name="Shu Y.L."/>
            <person name="Qin Q.L."/>
            <person name="Rong J.C."/>
            <person name="Zhang X.Y."/>
            <person name="Chen X.L."/>
            <person name="Shi M."/>
            <person name="He H.L."/>
            <person name="Zhou B.C."/>
            <person name="Zhang Y.Z."/>
        </authorList>
    </citation>
    <scope>NUCLEOTIDE SEQUENCE [LARGE SCALE GENOMIC DNA]</scope>
    <source>
        <strain evidence="5">NCIMB 2128</strain>
    </source>
</reference>
<dbReference type="InterPro" id="IPR001638">
    <property type="entry name" value="Solute-binding_3/MltF_N"/>
</dbReference>
<feature type="signal peptide" evidence="3">
    <location>
        <begin position="1"/>
        <end position="19"/>
    </location>
</feature>
<evidence type="ECO:0000313" key="5">
    <source>
        <dbReference type="EMBL" id="ERG61002.1"/>
    </source>
</evidence>
<evidence type="ECO:0000256" key="1">
    <source>
        <dbReference type="ARBA" id="ARBA00010333"/>
    </source>
</evidence>
<dbReference type="PANTHER" id="PTHR35936:SF35">
    <property type="entry name" value="L-CYSTINE-BINDING PROTEIN TCYJ"/>
    <property type="match status" value="1"/>
</dbReference>
<protein>
    <submittedName>
        <fullName evidence="5">ABC-type amino acid transport/signal transduction systems, periplasmic component/domain protein</fullName>
    </submittedName>
</protein>
<dbReference type="SUPFAM" id="SSF53850">
    <property type="entry name" value="Periplasmic binding protein-like II"/>
    <property type="match status" value="1"/>
</dbReference>
<name>A0ABN0NHG2_9GAMM</name>
<dbReference type="Pfam" id="PF00497">
    <property type="entry name" value="SBP_bac_3"/>
    <property type="match status" value="1"/>
</dbReference>
<organism evidence="5 6">
    <name type="scientific">Pseudoalteromonas undina</name>
    <dbReference type="NCBI Taxonomy" id="43660"/>
    <lineage>
        <taxon>Bacteria</taxon>
        <taxon>Pseudomonadati</taxon>
        <taxon>Pseudomonadota</taxon>
        <taxon>Gammaproteobacteria</taxon>
        <taxon>Alteromonadales</taxon>
        <taxon>Pseudoalteromonadaceae</taxon>
        <taxon>Pseudoalteromonas</taxon>
    </lineage>
</organism>
<evidence type="ECO:0000259" key="4">
    <source>
        <dbReference type="SMART" id="SM00062"/>
    </source>
</evidence>
<accession>A0ABN0NHG2</accession>
<evidence type="ECO:0000256" key="2">
    <source>
        <dbReference type="ARBA" id="ARBA00022729"/>
    </source>
</evidence>
<sequence>MLRLAFVVLLIIGSFKVFACAKTLKVGTNERNWPPYVVAVNNNLTGVEIDVVNTIFNGSPFCLKFMLLPTSARAFEELKEGRIDIVFAASITPDRQSYAYFSDTYRDEIMRLYKYSDSPDINNLSDIFYRDLTLATGRGSYYGAAFAQFKQNHPAHVIMMPTADKRFAMLSKNRVDYAIEDEVAAQYFLNQHPSIELVTSMAAINKSSIHLMLSKKSINQAELQTINELIKQNKSNIHAIYQLL</sequence>
<evidence type="ECO:0000313" key="6">
    <source>
        <dbReference type="Proteomes" id="UP000016534"/>
    </source>
</evidence>
<reference evidence="5" key="2">
    <citation type="submission" date="2013-04" db="EMBL/GenBank/DDBJ databases">
        <title>Genome sequence of Pseudoalteromonas undina.</title>
        <authorList>
            <person name="Xie B.-B."/>
            <person name="Rong J.-C."/>
            <person name="Qin Q.-L."/>
            <person name="Shu Y.-L."/>
            <person name="Zhang Y.-Z."/>
        </authorList>
    </citation>
    <scope>NUCLEOTIDE SEQUENCE</scope>
    <source>
        <strain evidence="5">NCIMB 2128</strain>
    </source>
</reference>
<proteinExistence type="inferred from homology"/>
<gene>
    <name evidence="5" type="ORF">PUND_07819</name>
</gene>
<dbReference type="PANTHER" id="PTHR35936">
    <property type="entry name" value="MEMBRANE-BOUND LYTIC MUREIN TRANSGLYCOSYLASE F"/>
    <property type="match status" value="1"/>
</dbReference>
<comment type="similarity">
    <text evidence="1">Belongs to the bacterial solute-binding protein 3 family.</text>
</comment>
<evidence type="ECO:0000256" key="3">
    <source>
        <dbReference type="SAM" id="SignalP"/>
    </source>
</evidence>